<protein>
    <submittedName>
        <fullName evidence="3">Carbon-nitrogen hydrolase family protein</fullName>
    </submittedName>
</protein>
<dbReference type="RefSeq" id="WP_262682491.1">
    <property type="nucleotide sequence ID" value="NZ_JAOQIO010000007.1"/>
</dbReference>
<accession>A0ABT2U8H4</accession>
<comment type="caution">
    <text evidence="3">The sequence shown here is derived from an EMBL/GenBank/DDBJ whole genome shotgun (WGS) entry which is preliminary data.</text>
</comment>
<dbReference type="PANTHER" id="PTHR23088:SF50">
    <property type="entry name" value="HYDROLASE YHCX"/>
    <property type="match status" value="1"/>
</dbReference>
<comment type="similarity">
    <text evidence="1">Belongs to the carbon-nitrogen hydrolase superfamily. NIT1/NIT2 family.</text>
</comment>
<keyword evidence="3" id="KW-0378">Hydrolase</keyword>
<dbReference type="CDD" id="cd07574">
    <property type="entry name" value="nitrilase_Rim1_like"/>
    <property type="match status" value="1"/>
</dbReference>
<dbReference type="PANTHER" id="PTHR23088">
    <property type="entry name" value="NITRILASE-RELATED"/>
    <property type="match status" value="1"/>
</dbReference>
<dbReference type="InterPro" id="IPR036526">
    <property type="entry name" value="C-N_Hydrolase_sf"/>
</dbReference>
<dbReference type="PROSITE" id="PS50263">
    <property type="entry name" value="CN_HYDROLASE"/>
    <property type="match status" value="1"/>
</dbReference>
<dbReference type="PROSITE" id="PS01227">
    <property type="entry name" value="UPF0012"/>
    <property type="match status" value="1"/>
</dbReference>
<dbReference type="EMBL" id="JAOQIO010000007">
    <property type="protein sequence ID" value="MCU6790939.1"/>
    <property type="molecule type" value="Genomic_DNA"/>
</dbReference>
<dbReference type="InterPro" id="IPR003010">
    <property type="entry name" value="C-N_Hydrolase"/>
</dbReference>
<dbReference type="Proteomes" id="UP001652445">
    <property type="component" value="Unassembled WGS sequence"/>
</dbReference>
<keyword evidence="4" id="KW-1185">Reference proteome</keyword>
<organism evidence="3 4">
    <name type="scientific">Paenibacillus baimaensis</name>
    <dbReference type="NCBI Taxonomy" id="2982185"/>
    <lineage>
        <taxon>Bacteria</taxon>
        <taxon>Bacillati</taxon>
        <taxon>Bacillota</taxon>
        <taxon>Bacilli</taxon>
        <taxon>Bacillales</taxon>
        <taxon>Paenibacillaceae</taxon>
        <taxon>Paenibacillus</taxon>
    </lineage>
</organism>
<proteinExistence type="inferred from homology"/>
<dbReference type="GO" id="GO:0016787">
    <property type="term" value="F:hydrolase activity"/>
    <property type="evidence" value="ECO:0007669"/>
    <property type="project" value="UniProtKB-KW"/>
</dbReference>
<evidence type="ECO:0000313" key="3">
    <source>
        <dbReference type="EMBL" id="MCU6790939.1"/>
    </source>
</evidence>
<dbReference type="SUPFAM" id="SSF56317">
    <property type="entry name" value="Carbon-nitrogen hydrolase"/>
    <property type="match status" value="1"/>
</dbReference>
<dbReference type="Pfam" id="PF00795">
    <property type="entry name" value="CN_hydrolase"/>
    <property type="match status" value="1"/>
</dbReference>
<name>A0ABT2U8H4_9BACL</name>
<evidence type="ECO:0000259" key="2">
    <source>
        <dbReference type="PROSITE" id="PS50263"/>
    </source>
</evidence>
<feature type="domain" description="CN hydrolase" evidence="2">
    <location>
        <begin position="4"/>
        <end position="260"/>
    </location>
</feature>
<sequence length="291" mass="32959">MTTLKIATIQYGLTDIHSAEHYWELMAEKLQEAVRQEAELVVLPEYVTAHLLSLVPAMDNEEACRYLDSFTTVYRNFFQHHSKETDMVIVAGSHICQEADGYVNTAFMFFPDGRVETQNKFHLTPEEKHRWLLKGGDSLNIIHTRWGKAAILTCYDIEFPEIARIAAARGVELILCPSYTDSAAGYHRVRHCCQARAVENQLFVALSGIVGSLPVGRPQIDEGHCQAGVFAPCDVPFPNDGILMSGRLNENMAVYTTVDFSELHKNRKHGVVAPFYDRRPDLYEREEKARV</sequence>
<dbReference type="Gene3D" id="3.60.110.10">
    <property type="entry name" value="Carbon-nitrogen hydrolase"/>
    <property type="match status" value="1"/>
</dbReference>
<evidence type="ECO:0000313" key="4">
    <source>
        <dbReference type="Proteomes" id="UP001652445"/>
    </source>
</evidence>
<dbReference type="InterPro" id="IPR001110">
    <property type="entry name" value="UPF0012_CS"/>
</dbReference>
<gene>
    <name evidence="3" type="ORF">OB236_02245</name>
</gene>
<evidence type="ECO:0000256" key="1">
    <source>
        <dbReference type="ARBA" id="ARBA00010613"/>
    </source>
</evidence>
<reference evidence="3 4" key="1">
    <citation type="submission" date="2022-09" db="EMBL/GenBank/DDBJ databases">
        <authorList>
            <person name="Han X.L."/>
            <person name="Wang Q."/>
            <person name="Lu T."/>
        </authorList>
    </citation>
    <scope>NUCLEOTIDE SEQUENCE [LARGE SCALE GENOMIC DNA]</scope>
    <source>
        <strain evidence="3 4">WQ 127069</strain>
    </source>
</reference>